<proteinExistence type="predicted"/>
<evidence type="ECO:0000313" key="4">
    <source>
        <dbReference type="Proteomes" id="UP000322077"/>
    </source>
</evidence>
<dbReference type="InterPro" id="IPR001296">
    <property type="entry name" value="Glyco_trans_1"/>
</dbReference>
<sequence>MSALEQTEIVLDLSRLMSRMLHVMPTGVDRVEMAYARALIEHHPGPLHFAAINPFGIYGRLDAGAVSKFLNETEHRWGRSGNPGWLRLRTSALKHLWQLRPRRTRPVASGMRRVFVQSSPAHLQKPEAFEAKLKRERAPLICLIHDLIPIEFPEYARPGGAEAHRLRMQTVAENAAVVLANSKATAQSFKHFLTGSTHAPRIEVAHLGTDQRLIDRTPNADWPQSPSKPYFVIVGTIEPRKNHLLLLHVWRKIVETMGPAAPSLIVIGRRGWENENIVDLLERCEPLRDHVYEYASLSDETMHMILRGARALLLPSFAEGFGMPVTEAMAIGIPVICSDLPALREASDNLAEFIDPIDGLSWMNMILDYAQSGSELREAQCKRIAEWSPPTWRAHTTTLLELVKEVS</sequence>
<comment type="caution">
    <text evidence="3">The sequence shown here is derived from an EMBL/GenBank/DDBJ whole genome shotgun (WGS) entry which is preliminary data.</text>
</comment>
<keyword evidence="1 3" id="KW-0808">Transferase</keyword>
<dbReference type="Pfam" id="PF00534">
    <property type="entry name" value="Glycos_transf_1"/>
    <property type="match status" value="1"/>
</dbReference>
<evidence type="ECO:0000256" key="1">
    <source>
        <dbReference type="ARBA" id="ARBA00022679"/>
    </source>
</evidence>
<organism evidence="3 4">
    <name type="scientific">Sphingomonas montanisoli</name>
    <dbReference type="NCBI Taxonomy" id="2606412"/>
    <lineage>
        <taxon>Bacteria</taxon>
        <taxon>Pseudomonadati</taxon>
        <taxon>Pseudomonadota</taxon>
        <taxon>Alphaproteobacteria</taxon>
        <taxon>Sphingomonadales</taxon>
        <taxon>Sphingomonadaceae</taxon>
        <taxon>Sphingomonas</taxon>
    </lineage>
</organism>
<dbReference type="GO" id="GO:0016757">
    <property type="term" value="F:glycosyltransferase activity"/>
    <property type="evidence" value="ECO:0007669"/>
    <property type="project" value="InterPro"/>
</dbReference>
<evidence type="ECO:0000259" key="2">
    <source>
        <dbReference type="Pfam" id="PF00534"/>
    </source>
</evidence>
<accession>A0A5D9C9K6</accession>
<dbReference type="EMBL" id="VTOU01000002">
    <property type="protein sequence ID" value="TZG27957.1"/>
    <property type="molecule type" value="Genomic_DNA"/>
</dbReference>
<dbReference type="CDD" id="cd03809">
    <property type="entry name" value="GT4_MtfB-like"/>
    <property type="match status" value="1"/>
</dbReference>
<reference evidence="3 4" key="1">
    <citation type="submission" date="2019-08" db="EMBL/GenBank/DDBJ databases">
        <authorList>
            <person name="Wang G."/>
            <person name="Xu Z."/>
        </authorList>
    </citation>
    <scope>NUCLEOTIDE SEQUENCE [LARGE SCALE GENOMIC DNA]</scope>
    <source>
        <strain evidence="3 4">ZX</strain>
    </source>
</reference>
<dbReference type="PANTHER" id="PTHR46401:SF2">
    <property type="entry name" value="GLYCOSYLTRANSFERASE WBBK-RELATED"/>
    <property type="match status" value="1"/>
</dbReference>
<evidence type="ECO:0000313" key="3">
    <source>
        <dbReference type="EMBL" id="TZG27957.1"/>
    </source>
</evidence>
<feature type="domain" description="Glycosyl transferase family 1" evidence="2">
    <location>
        <begin position="226"/>
        <end position="346"/>
    </location>
</feature>
<name>A0A5D9C9K6_9SPHN</name>
<protein>
    <submittedName>
        <fullName evidence="3">Glycosyltransferase family 4 protein</fullName>
    </submittedName>
</protein>
<dbReference type="SUPFAM" id="SSF53756">
    <property type="entry name" value="UDP-Glycosyltransferase/glycogen phosphorylase"/>
    <property type="match status" value="1"/>
</dbReference>
<keyword evidence="4" id="KW-1185">Reference proteome</keyword>
<gene>
    <name evidence="3" type="ORF">FYJ91_10480</name>
</gene>
<dbReference type="Gene3D" id="3.40.50.2000">
    <property type="entry name" value="Glycogen Phosphorylase B"/>
    <property type="match status" value="1"/>
</dbReference>
<dbReference type="PANTHER" id="PTHR46401">
    <property type="entry name" value="GLYCOSYLTRANSFERASE WBBK-RELATED"/>
    <property type="match status" value="1"/>
</dbReference>
<dbReference type="Proteomes" id="UP000322077">
    <property type="component" value="Unassembled WGS sequence"/>
</dbReference>
<dbReference type="AlphaFoldDB" id="A0A5D9C9K6"/>
<dbReference type="RefSeq" id="WP_149522170.1">
    <property type="nucleotide sequence ID" value="NZ_VTOU01000002.1"/>
</dbReference>